<evidence type="ECO:0000313" key="5">
    <source>
        <dbReference type="Proteomes" id="UP000011087"/>
    </source>
</evidence>
<dbReference type="CDD" id="cd00063">
    <property type="entry name" value="FN3"/>
    <property type="match status" value="1"/>
</dbReference>
<dbReference type="SUPFAM" id="SSF49265">
    <property type="entry name" value="Fibronectin type III"/>
    <property type="match status" value="1"/>
</dbReference>
<dbReference type="HOGENOM" id="CLU_238661_0_0_1"/>
<dbReference type="EnsemblProtists" id="EKX49173">
    <property type="protein sequence ID" value="EKX49173"/>
    <property type="gene ID" value="GUITHDRAFT_136329"/>
</dbReference>
<dbReference type="GeneID" id="17305844"/>
<dbReference type="OrthoDB" id="504170at2759"/>
<sequence>MKHRVYGIGLLLCSLSSIIEAQSNFVSLASSCNNTDGSKVTAASISASGLCGVRFYSQSSYAGASSTVYLGFAVNFAVPQSAQLRVVVPSSSAYQLGAGGTSSVVGLTTSGGDIGDVPLHGTGSPTLTAITGGFQVVLGANRTATVLDSKAGFEMLVTNVRNPWKNLGDSATVSLWSNGTEFFSVAVPLVQFAPYTMTNANVSIGLSNNDAMVVTDVVVTLSTSGFLPPDGKLEFHFPEGFRVQKGVTKALNQNKFSEGQAVFVSLVDETSNVVTLKVAPNLGYINTGLSALQGASFLLTSIRNPFAGTTSTFMVRTMTGDGTLIDSGNISGVFVKGGSLTCKVSSGSDRARQLATYEFEIRTVGTIPRDGKFVIIFPFGIHICLDNLNLTSDILGNLGTFTFGVSGIVNPGAGSTNSFTIRTTFFDPTRIIDDSSVPGVSITTSVFPTRGITYSNLLSGQQLLISVNFSTVGYVPDNAIIHVGMPDGFGINLPTSSYIFSSTCCDGPTCFTCNITLYMVQGQDLYLRLFGSGATNLPEGLRISFTLANVRNLWAGPKNGIDIALLLSDQISIISQAIDVDSTSILPGSFNPSLLLQFFRGSDSSLLEPPAAGVCGFYRARINISGTLPPKAVIELRFPPGVQVNDLDCSATPSSPSSVSQVRAIRPASMGLLSSDTASRRVVFQILQNVWSDSWAEPNVLEFDILNVRHIAGGLLDNFSIIAYREDGASVVEQNLTIPGKNVTVNSFASISITPQDPSAGVRSQLTFSFQSPAVMPSSFLLELQIPGSFLMDDGDLTQILSPTVGGGSRSMAILSKNVGNGTMSILVQGSTGLVGGIASSSASCSPAGQSCVRTPTSFPAELLIPSGTQFSFVLDNIRNLAGGFSGIFTMIARENAQSPAIAQKLDVGGPVLVVGQLKDAQVTLKDLGSSMITTANVTLVINNTFALIGAVRVVLPPGFLISAGGTTSVSSPSITRLSLTYPTTAVILSLDQGARMVEVRLSSPGIEFLSSSDVIQFFLSHIQNSIARPAAAGGGYQVTSTFLVLTLLSSGELVETRNAPGALIVPNTISSFPAGAGRLFPASLVPGYLGLLFLQFSLNVELPAGSTIELSLPSSFLLSDSQVSFEAAGYRDASMSYTTASSGGFIVLSMQRKVNAQVISSGSLVRVNVSNARSPTSEGLTGVASLRVLSSDGGVLGIAVLPPNNIGRPSEPRNVEVKNCPADYPQTNPFCLSISFEQPLDDGGSPIVSYMISFSMAADFSTVETLTIDAGGHPGVISVTTRSLNKNVFYVRVQAANGPNASSYGIAGEGNSVRIIDYPGAPRPGLLRPGSANVLSASWLPPQYTGGVNPVARLLGYKIEFDKSSSSFLQVNPNQTLVLDASQTVASSGFLPTGFYFARIFAKNDIGYGPPAVFASSALATPFLPVQWSDNVTASSSSSSSSSYTLYVGESFEKLIEAFDGDITDQVAILVDDSVGLPDGFELLPPAISGRDGGTANVASRVLSAIPSSSQTGLSFQVCLLALNSNSNPLGPNTKIRRCLSFTVLHPQLRWTADTPEEGSSLLAYPGCNVEVLVNVASLWYSVLFRYDKLLMDFQGVFSPWNGTLAGVSFAPLPSSPTPLPQLGPQPEFLHSAKFLYQPPPFLAGRKLKLCFLASDPWNISSISRCVILQLGSCKACIRAGQTLSSLALEYKTDWLQLWLTNPNIGNPNRIRSSIDVLSIGVPYTTRGGETVSGLAERFYLTANDVLESNTRPVLLLNPPSCSRFLLIRFLSPSLSP</sequence>
<dbReference type="InterPro" id="IPR036116">
    <property type="entry name" value="FN3_sf"/>
</dbReference>
<dbReference type="PaxDb" id="55529-EKX49173"/>
<feature type="signal peptide" evidence="1">
    <location>
        <begin position="1"/>
        <end position="21"/>
    </location>
</feature>
<dbReference type="RefSeq" id="XP_005836153.1">
    <property type="nucleotide sequence ID" value="XM_005836096.1"/>
</dbReference>
<organism evidence="3">
    <name type="scientific">Guillardia theta (strain CCMP2712)</name>
    <name type="common">Cryptophyte</name>
    <dbReference type="NCBI Taxonomy" id="905079"/>
    <lineage>
        <taxon>Eukaryota</taxon>
        <taxon>Cryptophyceae</taxon>
        <taxon>Pyrenomonadales</taxon>
        <taxon>Geminigeraceae</taxon>
        <taxon>Guillardia</taxon>
    </lineage>
</organism>
<feature type="chain" id="PRO_5008771599" description="Fibronectin type-III domain-containing protein" evidence="1">
    <location>
        <begin position="22"/>
        <end position="1778"/>
    </location>
</feature>
<dbReference type="InterPro" id="IPR018392">
    <property type="entry name" value="LysM"/>
</dbReference>
<reference evidence="5" key="2">
    <citation type="submission" date="2012-11" db="EMBL/GenBank/DDBJ databases">
        <authorList>
            <person name="Kuo A."/>
            <person name="Curtis B.A."/>
            <person name="Tanifuji G."/>
            <person name="Burki F."/>
            <person name="Gruber A."/>
            <person name="Irimia M."/>
            <person name="Maruyama S."/>
            <person name="Arias M.C."/>
            <person name="Ball S.G."/>
            <person name="Gile G.H."/>
            <person name="Hirakawa Y."/>
            <person name="Hopkins J.F."/>
            <person name="Rensing S.A."/>
            <person name="Schmutz J."/>
            <person name="Symeonidi A."/>
            <person name="Elias M."/>
            <person name="Eveleigh R.J."/>
            <person name="Herman E.K."/>
            <person name="Klute M.J."/>
            <person name="Nakayama T."/>
            <person name="Obornik M."/>
            <person name="Reyes-Prieto A."/>
            <person name="Armbrust E.V."/>
            <person name="Aves S.J."/>
            <person name="Beiko R.G."/>
            <person name="Coutinho P."/>
            <person name="Dacks J.B."/>
            <person name="Durnford D.G."/>
            <person name="Fast N.M."/>
            <person name="Green B.R."/>
            <person name="Grisdale C."/>
            <person name="Hempe F."/>
            <person name="Henrissat B."/>
            <person name="Hoppner M.P."/>
            <person name="Ishida K.-I."/>
            <person name="Kim E."/>
            <person name="Koreny L."/>
            <person name="Kroth P.G."/>
            <person name="Liu Y."/>
            <person name="Malik S.-B."/>
            <person name="Maier U.G."/>
            <person name="McRose D."/>
            <person name="Mock T."/>
            <person name="Neilson J.A."/>
            <person name="Onodera N.T."/>
            <person name="Poole A.M."/>
            <person name="Pritham E.J."/>
            <person name="Richards T.A."/>
            <person name="Rocap G."/>
            <person name="Roy S.W."/>
            <person name="Sarai C."/>
            <person name="Schaack S."/>
            <person name="Shirato S."/>
            <person name="Slamovits C.H."/>
            <person name="Spencer D.F."/>
            <person name="Suzuki S."/>
            <person name="Worden A.Z."/>
            <person name="Zauner S."/>
            <person name="Barry K."/>
            <person name="Bell C."/>
            <person name="Bharti A.K."/>
            <person name="Crow J.A."/>
            <person name="Grimwood J."/>
            <person name="Kramer R."/>
            <person name="Lindquist E."/>
            <person name="Lucas S."/>
            <person name="Salamov A."/>
            <person name="McFadden G.I."/>
            <person name="Lane C.E."/>
            <person name="Keeling P.J."/>
            <person name="Gray M.W."/>
            <person name="Grigoriev I.V."/>
            <person name="Archibald J.M."/>
        </authorList>
    </citation>
    <scope>NUCLEOTIDE SEQUENCE</scope>
    <source>
        <strain evidence="5">CCMP2712</strain>
    </source>
</reference>
<gene>
    <name evidence="3" type="ORF">GUITHDRAFT_136329</name>
</gene>
<dbReference type="PROSITE" id="PS51257">
    <property type="entry name" value="PROKAR_LIPOPROTEIN"/>
    <property type="match status" value="1"/>
</dbReference>
<proteinExistence type="predicted"/>
<dbReference type="InterPro" id="IPR003961">
    <property type="entry name" value="FN3_dom"/>
</dbReference>
<evidence type="ECO:0000313" key="3">
    <source>
        <dbReference type="EMBL" id="EKX49173.1"/>
    </source>
</evidence>
<dbReference type="Proteomes" id="UP000011087">
    <property type="component" value="Unassembled WGS sequence"/>
</dbReference>
<evidence type="ECO:0000313" key="4">
    <source>
        <dbReference type="EnsemblProtists" id="EKX49173"/>
    </source>
</evidence>
<dbReference type="InterPro" id="IPR013783">
    <property type="entry name" value="Ig-like_fold"/>
</dbReference>
<evidence type="ECO:0000256" key="1">
    <source>
        <dbReference type="SAM" id="SignalP"/>
    </source>
</evidence>
<reference evidence="4" key="3">
    <citation type="submission" date="2015-06" db="UniProtKB">
        <authorList>
            <consortium name="EnsemblProtists"/>
        </authorList>
    </citation>
    <scope>IDENTIFICATION</scope>
</reference>
<accession>L1JKZ2</accession>
<keyword evidence="5" id="KW-1185">Reference proteome</keyword>
<dbReference type="STRING" id="905079.L1JKZ2"/>
<keyword evidence="1" id="KW-0732">Signal</keyword>
<evidence type="ECO:0000259" key="2">
    <source>
        <dbReference type="PROSITE" id="PS50853"/>
    </source>
</evidence>
<reference evidence="3 5" key="1">
    <citation type="journal article" date="2012" name="Nature">
        <title>Algal genomes reveal evolutionary mosaicism and the fate of nucleomorphs.</title>
        <authorList>
            <consortium name="DOE Joint Genome Institute"/>
            <person name="Curtis B.A."/>
            <person name="Tanifuji G."/>
            <person name="Burki F."/>
            <person name="Gruber A."/>
            <person name="Irimia M."/>
            <person name="Maruyama S."/>
            <person name="Arias M.C."/>
            <person name="Ball S.G."/>
            <person name="Gile G.H."/>
            <person name="Hirakawa Y."/>
            <person name="Hopkins J.F."/>
            <person name="Kuo A."/>
            <person name="Rensing S.A."/>
            <person name="Schmutz J."/>
            <person name="Symeonidi A."/>
            <person name="Elias M."/>
            <person name="Eveleigh R.J."/>
            <person name="Herman E.K."/>
            <person name="Klute M.J."/>
            <person name="Nakayama T."/>
            <person name="Obornik M."/>
            <person name="Reyes-Prieto A."/>
            <person name="Armbrust E.V."/>
            <person name="Aves S.J."/>
            <person name="Beiko R.G."/>
            <person name="Coutinho P."/>
            <person name="Dacks J.B."/>
            <person name="Durnford D.G."/>
            <person name="Fast N.M."/>
            <person name="Green B.R."/>
            <person name="Grisdale C.J."/>
            <person name="Hempel F."/>
            <person name="Henrissat B."/>
            <person name="Hoppner M.P."/>
            <person name="Ishida K."/>
            <person name="Kim E."/>
            <person name="Koreny L."/>
            <person name="Kroth P.G."/>
            <person name="Liu Y."/>
            <person name="Malik S.B."/>
            <person name="Maier U.G."/>
            <person name="McRose D."/>
            <person name="Mock T."/>
            <person name="Neilson J.A."/>
            <person name="Onodera N.T."/>
            <person name="Poole A.M."/>
            <person name="Pritham E.J."/>
            <person name="Richards T.A."/>
            <person name="Rocap G."/>
            <person name="Roy S.W."/>
            <person name="Sarai C."/>
            <person name="Schaack S."/>
            <person name="Shirato S."/>
            <person name="Slamovits C.H."/>
            <person name="Spencer D.F."/>
            <person name="Suzuki S."/>
            <person name="Worden A.Z."/>
            <person name="Zauner S."/>
            <person name="Barry K."/>
            <person name="Bell C."/>
            <person name="Bharti A.K."/>
            <person name="Crow J.A."/>
            <person name="Grimwood J."/>
            <person name="Kramer R."/>
            <person name="Lindquist E."/>
            <person name="Lucas S."/>
            <person name="Salamov A."/>
            <person name="McFadden G.I."/>
            <person name="Lane C.E."/>
            <person name="Keeling P.J."/>
            <person name="Gray M.W."/>
            <person name="Grigoriev I.V."/>
            <person name="Archibald J.M."/>
        </authorList>
    </citation>
    <scope>NUCLEOTIDE SEQUENCE</scope>
    <source>
        <strain evidence="3 5">CCMP2712</strain>
    </source>
</reference>
<dbReference type="Gene3D" id="2.60.40.10">
    <property type="entry name" value="Immunoglobulins"/>
    <property type="match status" value="1"/>
</dbReference>
<feature type="domain" description="Fibronectin type-III" evidence="2">
    <location>
        <begin position="1322"/>
        <end position="1424"/>
    </location>
</feature>
<protein>
    <recommendedName>
        <fullName evidence="2">Fibronectin type-III domain-containing protein</fullName>
    </recommendedName>
</protein>
<dbReference type="KEGG" id="gtt:GUITHDRAFT_136329"/>
<name>L1JKZ2_GUITC</name>
<dbReference type="Pfam" id="PF01476">
    <property type="entry name" value="LysM"/>
    <property type="match status" value="1"/>
</dbReference>
<dbReference type="PROSITE" id="PS50853">
    <property type="entry name" value="FN3"/>
    <property type="match status" value="1"/>
</dbReference>
<dbReference type="EMBL" id="JH992983">
    <property type="protein sequence ID" value="EKX49173.1"/>
    <property type="molecule type" value="Genomic_DNA"/>
</dbReference>